<keyword evidence="3" id="KW-1185">Reference proteome</keyword>
<dbReference type="InterPro" id="IPR001315">
    <property type="entry name" value="CARD"/>
</dbReference>
<accession>A0ABQ9UQM8</accession>
<dbReference type="PROSITE" id="PS50209">
    <property type="entry name" value="CARD"/>
    <property type="match status" value="1"/>
</dbReference>
<dbReference type="InterPro" id="IPR011029">
    <property type="entry name" value="DEATH-like_dom_sf"/>
</dbReference>
<dbReference type="Proteomes" id="UP001266305">
    <property type="component" value="Unassembled WGS sequence"/>
</dbReference>
<proteinExistence type="predicted"/>
<dbReference type="Gene3D" id="1.10.533.10">
    <property type="entry name" value="Death Domain, Fas"/>
    <property type="match status" value="1"/>
</dbReference>
<protein>
    <submittedName>
        <fullName evidence="2">Caspase-4</fullName>
    </submittedName>
</protein>
<name>A0ABQ9UQM8_SAGOE</name>
<gene>
    <name evidence="2" type="primary">CASP4_2</name>
    <name evidence="2" type="ORF">P7K49_020752</name>
</gene>
<reference evidence="2 3" key="1">
    <citation type="submission" date="2023-05" db="EMBL/GenBank/DDBJ databases">
        <title>B98-5 Cell Line De Novo Hybrid Assembly: An Optical Mapping Approach.</title>
        <authorList>
            <person name="Kananen K."/>
            <person name="Auerbach J.A."/>
            <person name="Kautto E."/>
            <person name="Blachly J.S."/>
        </authorList>
    </citation>
    <scope>NUCLEOTIDE SEQUENCE [LARGE SCALE GENOMIC DNA]</scope>
    <source>
        <strain evidence="2">B95-8</strain>
        <tissue evidence="2">Cell line</tissue>
    </source>
</reference>
<evidence type="ECO:0000313" key="3">
    <source>
        <dbReference type="Proteomes" id="UP001266305"/>
    </source>
</evidence>
<organism evidence="2 3">
    <name type="scientific">Saguinus oedipus</name>
    <name type="common">Cotton-top tamarin</name>
    <name type="synonym">Oedipomidas oedipus</name>
    <dbReference type="NCBI Taxonomy" id="9490"/>
    <lineage>
        <taxon>Eukaryota</taxon>
        <taxon>Metazoa</taxon>
        <taxon>Chordata</taxon>
        <taxon>Craniata</taxon>
        <taxon>Vertebrata</taxon>
        <taxon>Euteleostomi</taxon>
        <taxon>Mammalia</taxon>
        <taxon>Eutheria</taxon>
        <taxon>Euarchontoglires</taxon>
        <taxon>Primates</taxon>
        <taxon>Haplorrhini</taxon>
        <taxon>Platyrrhini</taxon>
        <taxon>Cebidae</taxon>
        <taxon>Callitrichinae</taxon>
        <taxon>Saguinus</taxon>
    </lineage>
</organism>
<evidence type="ECO:0000313" key="2">
    <source>
        <dbReference type="EMBL" id="KAK2099404.1"/>
    </source>
</evidence>
<evidence type="ECO:0000259" key="1">
    <source>
        <dbReference type="PROSITE" id="PS50209"/>
    </source>
</evidence>
<dbReference type="Pfam" id="PF00619">
    <property type="entry name" value="CARD"/>
    <property type="match status" value="1"/>
</dbReference>
<dbReference type="SMART" id="SM00114">
    <property type="entry name" value="CARD"/>
    <property type="match status" value="1"/>
</dbReference>
<dbReference type="EMBL" id="JASSZA010000010">
    <property type="protein sequence ID" value="KAK2099404.1"/>
    <property type="molecule type" value="Genomic_DNA"/>
</dbReference>
<sequence>MLESLGKNFLNGILDNLVEQDVLNWEEEEKQKYYNAKTKDKVQVVADSMRTKQRMAGEMLLKTFFNIDQISPNKK</sequence>
<feature type="non-terminal residue" evidence="2">
    <location>
        <position position="75"/>
    </location>
</feature>
<dbReference type="SUPFAM" id="SSF47986">
    <property type="entry name" value="DEATH domain"/>
    <property type="match status" value="1"/>
</dbReference>
<feature type="domain" description="CARD" evidence="1">
    <location>
        <begin position="1"/>
        <end position="69"/>
    </location>
</feature>
<comment type="caution">
    <text evidence="2">The sequence shown here is derived from an EMBL/GenBank/DDBJ whole genome shotgun (WGS) entry which is preliminary data.</text>
</comment>